<dbReference type="InterPro" id="IPR002104">
    <property type="entry name" value="Integrase_catalytic"/>
</dbReference>
<organism evidence="6">
    <name type="scientific">Pedococcus sp. KACC 23699</name>
    <dbReference type="NCBI Taxonomy" id="3149228"/>
    <lineage>
        <taxon>Bacteria</taxon>
        <taxon>Bacillati</taxon>
        <taxon>Actinomycetota</taxon>
        <taxon>Actinomycetes</taxon>
        <taxon>Micrococcales</taxon>
        <taxon>Intrasporangiaceae</taxon>
        <taxon>Pedococcus</taxon>
    </lineage>
</organism>
<dbReference type="InterPro" id="IPR013762">
    <property type="entry name" value="Integrase-like_cat_sf"/>
</dbReference>
<protein>
    <submittedName>
        <fullName evidence="6">Tyrosine-type recombinase/integrase</fullName>
    </submittedName>
</protein>
<dbReference type="SUPFAM" id="SSF56349">
    <property type="entry name" value="DNA breaking-rejoining enzymes"/>
    <property type="match status" value="2"/>
</dbReference>
<dbReference type="AlphaFoldDB" id="A0AAU7JYS1"/>
<evidence type="ECO:0000256" key="2">
    <source>
        <dbReference type="ARBA" id="ARBA00023172"/>
    </source>
</evidence>
<reference evidence="6" key="1">
    <citation type="submission" date="2024-05" db="EMBL/GenBank/DDBJ databases">
        <authorList>
            <person name="Kim S."/>
            <person name="Heo J."/>
            <person name="Choi H."/>
            <person name="Choi Y."/>
            <person name="Kwon S.-W."/>
            <person name="Kim Y."/>
        </authorList>
    </citation>
    <scope>NUCLEOTIDE SEQUENCE</scope>
    <source>
        <strain evidence="6">KACC 23699</strain>
    </source>
</reference>
<evidence type="ECO:0000259" key="4">
    <source>
        <dbReference type="PROSITE" id="PS51898"/>
    </source>
</evidence>
<dbReference type="GO" id="GO:0015074">
    <property type="term" value="P:DNA integration"/>
    <property type="evidence" value="ECO:0007669"/>
    <property type="project" value="InterPro"/>
</dbReference>
<dbReference type="InterPro" id="IPR052925">
    <property type="entry name" value="Phage_Integrase-like_Recomb"/>
</dbReference>
<dbReference type="GO" id="GO:0003677">
    <property type="term" value="F:DNA binding"/>
    <property type="evidence" value="ECO:0007669"/>
    <property type="project" value="UniProtKB-UniRule"/>
</dbReference>
<dbReference type="EMBL" id="CP157483">
    <property type="protein sequence ID" value="XBO45320.1"/>
    <property type="molecule type" value="Genomic_DNA"/>
</dbReference>
<dbReference type="Gene3D" id="1.10.443.10">
    <property type="entry name" value="Intergrase catalytic core"/>
    <property type="match status" value="1"/>
</dbReference>
<proteinExistence type="predicted"/>
<feature type="domain" description="Core-binding (CB)" evidence="5">
    <location>
        <begin position="6"/>
        <end position="99"/>
    </location>
</feature>
<name>A0AAU7JYS1_9MICO</name>
<dbReference type="PROSITE" id="PS51900">
    <property type="entry name" value="CB"/>
    <property type="match status" value="1"/>
</dbReference>
<dbReference type="InterPro" id="IPR011010">
    <property type="entry name" value="DNA_brk_join_enz"/>
</dbReference>
<dbReference type="PROSITE" id="PS51898">
    <property type="entry name" value="TYR_RECOMBINASE"/>
    <property type="match status" value="1"/>
</dbReference>
<dbReference type="GO" id="GO:0006310">
    <property type="term" value="P:DNA recombination"/>
    <property type="evidence" value="ECO:0007669"/>
    <property type="project" value="UniProtKB-KW"/>
</dbReference>
<feature type="domain" description="Tyr recombinase" evidence="4">
    <location>
        <begin position="241"/>
        <end position="460"/>
    </location>
</feature>
<dbReference type="SUPFAM" id="SSF47823">
    <property type="entry name" value="lambda integrase-like, N-terminal domain"/>
    <property type="match status" value="1"/>
</dbReference>
<dbReference type="PANTHER" id="PTHR34605">
    <property type="entry name" value="PHAGE_INTEGRASE DOMAIN-CONTAINING PROTEIN"/>
    <property type="match status" value="1"/>
</dbReference>
<evidence type="ECO:0000313" key="6">
    <source>
        <dbReference type="EMBL" id="XBO45320.1"/>
    </source>
</evidence>
<dbReference type="Gene3D" id="1.10.150.130">
    <property type="match status" value="1"/>
</dbReference>
<gene>
    <name evidence="6" type="ORF">ABEG17_08315</name>
</gene>
<evidence type="ECO:0000259" key="5">
    <source>
        <dbReference type="PROSITE" id="PS51900"/>
    </source>
</evidence>
<evidence type="ECO:0000256" key="1">
    <source>
        <dbReference type="ARBA" id="ARBA00023125"/>
    </source>
</evidence>
<dbReference type="InterPro" id="IPR010998">
    <property type="entry name" value="Integrase_recombinase_N"/>
</dbReference>
<dbReference type="RefSeq" id="WP_406832812.1">
    <property type="nucleotide sequence ID" value="NZ_CP157483.1"/>
</dbReference>
<keyword evidence="1 3" id="KW-0238">DNA-binding</keyword>
<dbReference type="Pfam" id="PF00589">
    <property type="entry name" value="Phage_integrase"/>
    <property type="match status" value="1"/>
</dbReference>
<keyword evidence="2" id="KW-0233">DNA recombination</keyword>
<dbReference type="InterPro" id="IPR044068">
    <property type="entry name" value="CB"/>
</dbReference>
<dbReference type="PANTHER" id="PTHR34605:SF4">
    <property type="entry name" value="DNA ADENINE METHYLTRANSFERASE"/>
    <property type="match status" value="1"/>
</dbReference>
<sequence length="464" mass="51035">MDDELAGALAAAQQYADKSLAANTLRGYLTSWQQYERFCAARRPAVGPLDATPEVVAAFLALKARGRMSEQGQWLDAPVEYATVAAILTGINKVFRRADRVAPGDSVFVQAVMAGIAADKDKTGPKAKDALTPDQLRQVIDRLSGPSPQQARDHALATLLGVRIGKHELTPARLRRLDWDDVVFGVDQVVLLVHSGTRSARRVRLVVKERRRGVCPVAALRVWAGYGCDGPVFIKVAGSQRTCQRLTRMGVVKIGQRLSLEPGDGRTAPGPSLLALRNIAMLLLGFQAARRRVEIVSWRWSDFTVDKRGLRIKVRRQKNHKNTVKWVVVPYGKNERYCPVRAWARWRDALQDETGLSVSDLAEDPVFVAIDRHGRLPHRGPGGFPMLNGEVVAETLQAAARACGITADLGAHSLRSGFVTAAVLAGVPLHKIQQQTHHSSLDVLLQYHRDLLQWEQNAAEQIGL</sequence>
<evidence type="ECO:0000256" key="3">
    <source>
        <dbReference type="PROSITE-ProRule" id="PRU01248"/>
    </source>
</evidence>
<accession>A0AAU7JYS1</accession>